<reference evidence="2" key="1">
    <citation type="journal article" date="2006" name="Science">
        <title>Ancient noncoding elements conserved in the human genome.</title>
        <authorList>
            <person name="Venkatesh B."/>
            <person name="Kirkness E.F."/>
            <person name="Loh Y.H."/>
            <person name="Halpern A.L."/>
            <person name="Lee A.P."/>
            <person name="Johnson J."/>
            <person name="Dandona N."/>
            <person name="Viswanathan L.D."/>
            <person name="Tay A."/>
            <person name="Venter J.C."/>
            <person name="Strausberg R.L."/>
            <person name="Brenner S."/>
        </authorList>
    </citation>
    <scope>NUCLEOTIDE SEQUENCE [LARGE SCALE GENOMIC DNA]</scope>
</reference>
<reference evidence="2" key="3">
    <citation type="journal article" date="2014" name="Nature">
        <title>Elephant shark genome provides unique insights into gnathostome evolution.</title>
        <authorList>
            <consortium name="International Elephant Shark Genome Sequencing Consortium"/>
            <person name="Venkatesh B."/>
            <person name="Lee A.P."/>
            <person name="Ravi V."/>
            <person name="Maurya A.K."/>
            <person name="Lian M.M."/>
            <person name="Swann J.B."/>
            <person name="Ohta Y."/>
            <person name="Flajnik M.F."/>
            <person name="Sutoh Y."/>
            <person name="Kasahara M."/>
            <person name="Hoon S."/>
            <person name="Gangu V."/>
            <person name="Roy S.W."/>
            <person name="Irimia M."/>
            <person name="Korzh V."/>
            <person name="Kondrychyn I."/>
            <person name="Lim Z.W."/>
            <person name="Tay B.H."/>
            <person name="Tohari S."/>
            <person name="Kong K.W."/>
            <person name="Ho S."/>
            <person name="Lorente-Galdos B."/>
            <person name="Quilez J."/>
            <person name="Marques-Bonet T."/>
            <person name="Raney B.J."/>
            <person name="Ingham P.W."/>
            <person name="Tay A."/>
            <person name="Hillier L.W."/>
            <person name="Minx P."/>
            <person name="Boehm T."/>
            <person name="Wilson R.K."/>
            <person name="Brenner S."/>
            <person name="Warren W.C."/>
        </authorList>
    </citation>
    <scope>NUCLEOTIDE SEQUENCE [LARGE SCALE GENOMIC DNA]</scope>
</reference>
<reference evidence="2" key="2">
    <citation type="journal article" date="2007" name="PLoS Biol.">
        <title>Survey sequencing and comparative analysis of the elephant shark (Callorhinchus milii) genome.</title>
        <authorList>
            <person name="Venkatesh B."/>
            <person name="Kirkness E.F."/>
            <person name="Loh Y.H."/>
            <person name="Halpern A.L."/>
            <person name="Lee A.P."/>
            <person name="Johnson J."/>
            <person name="Dandona N."/>
            <person name="Viswanathan L.D."/>
            <person name="Tay A."/>
            <person name="Venter J.C."/>
            <person name="Strausberg R.L."/>
            <person name="Brenner S."/>
        </authorList>
    </citation>
    <scope>NUCLEOTIDE SEQUENCE [LARGE SCALE GENOMIC DNA]</scope>
</reference>
<name>A0A4W3H8A7_CALMI</name>
<dbReference type="Ensembl" id="ENSCMIT00000011868.1">
    <property type="protein sequence ID" value="ENSCMIP00000011585.1"/>
    <property type="gene ID" value="ENSCMIG00000006004.1"/>
</dbReference>
<reference evidence="1" key="5">
    <citation type="submission" date="2025-09" db="UniProtKB">
        <authorList>
            <consortium name="Ensembl"/>
        </authorList>
    </citation>
    <scope>IDENTIFICATION</scope>
</reference>
<protein>
    <submittedName>
        <fullName evidence="1">Uncharacterized protein</fullName>
    </submittedName>
</protein>
<evidence type="ECO:0000313" key="2">
    <source>
        <dbReference type="Proteomes" id="UP000314986"/>
    </source>
</evidence>
<dbReference type="AlphaFoldDB" id="A0A4W3H8A7"/>
<sequence length="116" mass="12888">LPLSLPLTFSLSLTLSHSPLLSHLRSPSLTSSHSRSPSQWLERLNNVIRHCIKCKKYYYFAILLCVLLIGGGRSIPASNSRVTGAFGAGARDVLMRTENGFHPLRQSTGDERLRNQ</sequence>
<organism evidence="1 2">
    <name type="scientific">Callorhinchus milii</name>
    <name type="common">Ghost shark</name>
    <dbReference type="NCBI Taxonomy" id="7868"/>
    <lineage>
        <taxon>Eukaryota</taxon>
        <taxon>Metazoa</taxon>
        <taxon>Chordata</taxon>
        <taxon>Craniata</taxon>
        <taxon>Vertebrata</taxon>
        <taxon>Chondrichthyes</taxon>
        <taxon>Holocephali</taxon>
        <taxon>Chimaeriformes</taxon>
        <taxon>Callorhinchidae</taxon>
        <taxon>Callorhinchus</taxon>
    </lineage>
</organism>
<dbReference type="Proteomes" id="UP000314986">
    <property type="component" value="Unassembled WGS sequence"/>
</dbReference>
<reference evidence="1" key="4">
    <citation type="submission" date="2025-08" db="UniProtKB">
        <authorList>
            <consortium name="Ensembl"/>
        </authorList>
    </citation>
    <scope>IDENTIFICATION</scope>
</reference>
<keyword evidence="2" id="KW-1185">Reference proteome</keyword>
<evidence type="ECO:0000313" key="1">
    <source>
        <dbReference type="Ensembl" id="ENSCMIP00000011585.1"/>
    </source>
</evidence>
<proteinExistence type="predicted"/>
<dbReference type="InParanoid" id="A0A4W3H8A7"/>
<accession>A0A4W3H8A7</accession>